<comment type="caution">
    <text evidence="8">The sequence shown here is derived from an EMBL/GenBank/DDBJ whole genome shotgun (WGS) entry which is preliminary data.</text>
</comment>
<dbReference type="SUPFAM" id="SSF48403">
    <property type="entry name" value="Ankyrin repeat"/>
    <property type="match status" value="3"/>
</dbReference>
<gene>
    <name evidence="8" type="ORF">QBC37DRAFT_110522</name>
</gene>
<dbReference type="PROSITE" id="PS50297">
    <property type="entry name" value="ANK_REP_REGION"/>
    <property type="match status" value="4"/>
</dbReference>
<feature type="compositionally biased region" description="Acidic residues" evidence="7">
    <location>
        <begin position="1221"/>
        <end position="1243"/>
    </location>
</feature>
<reference evidence="8" key="2">
    <citation type="submission" date="2023-05" db="EMBL/GenBank/DDBJ databases">
        <authorList>
            <consortium name="Lawrence Berkeley National Laboratory"/>
            <person name="Steindorff A."/>
            <person name="Hensen N."/>
            <person name="Bonometti L."/>
            <person name="Westerberg I."/>
            <person name="Brannstrom I.O."/>
            <person name="Guillou S."/>
            <person name="Cros-Aarteil S."/>
            <person name="Calhoun S."/>
            <person name="Haridas S."/>
            <person name="Kuo A."/>
            <person name="Mondo S."/>
            <person name="Pangilinan J."/>
            <person name="Riley R."/>
            <person name="Labutti K."/>
            <person name="Andreopoulos B."/>
            <person name="Lipzen A."/>
            <person name="Chen C."/>
            <person name="Yanf M."/>
            <person name="Daum C."/>
            <person name="Ng V."/>
            <person name="Clum A."/>
            <person name="Ohm R."/>
            <person name="Martin F."/>
            <person name="Silar P."/>
            <person name="Natvig D."/>
            <person name="Lalanne C."/>
            <person name="Gautier V."/>
            <person name="Ament-Velasquez S.L."/>
            <person name="Kruys A."/>
            <person name="Hutchinson M.I."/>
            <person name="Powell A.J."/>
            <person name="Barry K."/>
            <person name="Miller A.N."/>
            <person name="Grigoriev I.V."/>
            <person name="Debuchy R."/>
            <person name="Gladieux P."/>
            <person name="Thoren M.H."/>
            <person name="Johannesson H."/>
        </authorList>
    </citation>
    <scope>NUCLEOTIDE SEQUENCE</scope>
    <source>
        <strain evidence="8">PSN293</strain>
    </source>
</reference>
<reference evidence="8" key="1">
    <citation type="journal article" date="2023" name="Mol. Phylogenet. Evol.">
        <title>Genome-scale phylogeny and comparative genomics of the fungal order Sordariales.</title>
        <authorList>
            <person name="Hensen N."/>
            <person name="Bonometti L."/>
            <person name="Westerberg I."/>
            <person name="Brannstrom I.O."/>
            <person name="Guillou S."/>
            <person name="Cros-Aarteil S."/>
            <person name="Calhoun S."/>
            <person name="Haridas S."/>
            <person name="Kuo A."/>
            <person name="Mondo S."/>
            <person name="Pangilinan J."/>
            <person name="Riley R."/>
            <person name="LaButti K."/>
            <person name="Andreopoulos B."/>
            <person name="Lipzen A."/>
            <person name="Chen C."/>
            <person name="Yan M."/>
            <person name="Daum C."/>
            <person name="Ng V."/>
            <person name="Clum A."/>
            <person name="Steindorff A."/>
            <person name="Ohm R.A."/>
            <person name="Martin F."/>
            <person name="Silar P."/>
            <person name="Natvig D.O."/>
            <person name="Lalanne C."/>
            <person name="Gautier V."/>
            <person name="Ament-Velasquez S.L."/>
            <person name="Kruys A."/>
            <person name="Hutchinson M.I."/>
            <person name="Powell A.J."/>
            <person name="Barry K."/>
            <person name="Miller A.N."/>
            <person name="Grigoriev I.V."/>
            <person name="Debuchy R."/>
            <person name="Gladieux P."/>
            <person name="Hiltunen Thoren M."/>
            <person name="Johannesson H."/>
        </authorList>
    </citation>
    <scope>NUCLEOTIDE SEQUENCE</scope>
    <source>
        <strain evidence="8">PSN293</strain>
    </source>
</reference>
<dbReference type="GO" id="GO:0008270">
    <property type="term" value="F:zinc ion binding"/>
    <property type="evidence" value="ECO:0007669"/>
    <property type="project" value="UniProtKB-KW"/>
</dbReference>
<keyword evidence="3" id="KW-0863">Zinc-finger</keyword>
<dbReference type="Gene3D" id="3.30.60.90">
    <property type="match status" value="1"/>
</dbReference>
<feature type="repeat" description="ANK" evidence="6">
    <location>
        <begin position="359"/>
        <end position="391"/>
    </location>
</feature>
<dbReference type="InterPro" id="IPR043145">
    <property type="entry name" value="Znf_ZZ_sf"/>
</dbReference>
<keyword evidence="5 6" id="KW-0040">ANK repeat</keyword>
<sequence length="1243" mass="137006">MGCYEISRLSPPTPKRVFRQALFSVPTISTPATQDILQLLTHSFREIHISELQDLVDRQLLGPVTPFASGRTLENLEERIRTWFGPLIHVDGNRIVFGHPQLRRFLAHNSATQKPNEATQKMAHEKIARLCLAYGYSTKGRAAMLRCLDSALPYTGLRLDFASYALKYLPMHLEMCETSWGQVMSEVHTEELPLRLWAKAHWIRPLPAAESPVSSLTLFARYGVSDMLNRAIEALKGLPCFRKECLLGLEAAVGSGVPESRCLPVVEKRLTCLSEAQDSSLHQTESLQFAILAALEGGNASIAEKIVNKALEDEGGFKPANEQRDEILHCAALRGALDVVKLLLETGSQTDIMDVGRQNGRTLLHDACLGSHADVVKLLIEKGHDIEFLGDPHCQYTPLQTACLYDNAAVVSYLVEQALPKPKPDQSNADKVDGGLEAVEGAIKLATSHGQPRILEILTSAMERQSGKLDRYRLISKAVVQGRVNCLRQTLASLKTTKDEEPRSLASEIRVAIERLDFPGLQVLLDEADISPDEADFKTIFAAVNNNWTEASEDTLIAITQHLCDKAGQALSEEGYSRVTDGAFWNAAELRTLNEGHLSCLIQNGANINAKKVEGYDSDKTPIYDAAYCDRAKHVEYLLSCGADPNIPCTEGQWTAAHAAYDSAVVVRALMKHEKLDLNTPDSEGGTVLYYASKWNKVDVVKELLGAGAELEHRSVESGSEKTALEIALEYGHSAVLALFIQAGACVSKHQLEDDTLHRCVSNNDAESLKALLLLDVDIAAKDAQGGTALHCIDSETDVLLLRLLVNRGTPIDNTNDWEQTPLCVAVMEENLKAAEFLISRGVQLNIKAGQRGGPLHRACRFASLSMVKLLCEKGADVNLADPSSAGTPLQAACRREDNTEVTEFISYLVETQAADINKASDWWGGALFIACLNCPLDSVQFLLEHEADVQACDHVLRQPIHLALYNRKEHVQLLCKYGAVLTSTDALGRTALHCAGLSRRPDVVEYVLDKHPEQLQAKDVDGWIPLMWSIRPCTSWHGTEDDKPDILPIVRTLLSHHDSAHAAEQKLHVAIGEPQEESGPSGAPETRWTALKLAKQYAMEEELIDLLTPSEEDIAQSDEATRTFWKSTSETEDNTAVNSPVDLESSGFCDVCLVDLVGIWYACMACQVYAYSLCFKCFNSREKVHDAEHAFQFRQIGADEYGLARAASDSDQESGYLRDEDTDDDDVEVEPIVEEEDSEEDM</sequence>
<keyword evidence="4" id="KW-0862">Zinc</keyword>
<feature type="repeat" description="ANK" evidence="6">
    <location>
        <begin position="323"/>
        <end position="355"/>
    </location>
</feature>
<dbReference type="InterPro" id="IPR002110">
    <property type="entry name" value="Ankyrin_rpt"/>
</dbReference>
<dbReference type="Gene3D" id="1.25.40.20">
    <property type="entry name" value="Ankyrin repeat-containing domain"/>
    <property type="match status" value="3"/>
</dbReference>
<dbReference type="Proteomes" id="UP001301769">
    <property type="component" value="Unassembled WGS sequence"/>
</dbReference>
<feature type="region of interest" description="Disordered" evidence="7">
    <location>
        <begin position="1205"/>
        <end position="1243"/>
    </location>
</feature>
<dbReference type="Pfam" id="PF00023">
    <property type="entry name" value="Ank"/>
    <property type="match status" value="1"/>
</dbReference>
<dbReference type="AlphaFoldDB" id="A0AAN6YN04"/>
<evidence type="ECO:0000256" key="5">
    <source>
        <dbReference type="ARBA" id="ARBA00023043"/>
    </source>
</evidence>
<dbReference type="EMBL" id="MU858047">
    <property type="protein sequence ID" value="KAK4219692.1"/>
    <property type="molecule type" value="Genomic_DNA"/>
</dbReference>
<evidence type="ECO:0000256" key="6">
    <source>
        <dbReference type="PROSITE-ProRule" id="PRU00023"/>
    </source>
</evidence>
<dbReference type="SUPFAM" id="SSF57850">
    <property type="entry name" value="RING/U-box"/>
    <property type="match status" value="1"/>
</dbReference>
<evidence type="ECO:0000313" key="8">
    <source>
        <dbReference type="EMBL" id="KAK4219692.1"/>
    </source>
</evidence>
<evidence type="ECO:0000256" key="7">
    <source>
        <dbReference type="SAM" id="MobiDB-lite"/>
    </source>
</evidence>
<feature type="repeat" description="ANK" evidence="6">
    <location>
        <begin position="684"/>
        <end position="716"/>
    </location>
</feature>
<keyword evidence="2" id="KW-0677">Repeat</keyword>
<keyword evidence="9" id="KW-1185">Reference proteome</keyword>
<feature type="repeat" description="ANK" evidence="6">
    <location>
        <begin position="851"/>
        <end position="883"/>
    </location>
</feature>
<accession>A0AAN6YN04</accession>
<evidence type="ECO:0000256" key="1">
    <source>
        <dbReference type="ARBA" id="ARBA00022723"/>
    </source>
</evidence>
<dbReference type="PANTHER" id="PTHR24198:SF165">
    <property type="entry name" value="ANKYRIN REPEAT-CONTAINING PROTEIN-RELATED"/>
    <property type="match status" value="1"/>
</dbReference>
<dbReference type="SMART" id="SM00248">
    <property type="entry name" value="ANK"/>
    <property type="match status" value="16"/>
</dbReference>
<evidence type="ECO:0000256" key="4">
    <source>
        <dbReference type="ARBA" id="ARBA00022833"/>
    </source>
</evidence>
<protein>
    <submittedName>
        <fullName evidence="8">Ankyrin repeat-containing domain protein</fullName>
    </submittedName>
</protein>
<name>A0AAN6YN04_9PEZI</name>
<dbReference type="InterPro" id="IPR036770">
    <property type="entry name" value="Ankyrin_rpt-contain_sf"/>
</dbReference>
<proteinExistence type="predicted"/>
<dbReference type="PANTHER" id="PTHR24198">
    <property type="entry name" value="ANKYRIN REPEAT AND PROTEIN KINASE DOMAIN-CONTAINING PROTEIN"/>
    <property type="match status" value="1"/>
</dbReference>
<evidence type="ECO:0000256" key="2">
    <source>
        <dbReference type="ARBA" id="ARBA00022737"/>
    </source>
</evidence>
<organism evidence="8 9">
    <name type="scientific">Rhypophila decipiens</name>
    <dbReference type="NCBI Taxonomy" id="261697"/>
    <lineage>
        <taxon>Eukaryota</taxon>
        <taxon>Fungi</taxon>
        <taxon>Dikarya</taxon>
        <taxon>Ascomycota</taxon>
        <taxon>Pezizomycotina</taxon>
        <taxon>Sordariomycetes</taxon>
        <taxon>Sordariomycetidae</taxon>
        <taxon>Sordariales</taxon>
        <taxon>Naviculisporaceae</taxon>
        <taxon>Rhypophila</taxon>
    </lineage>
</organism>
<keyword evidence="1" id="KW-0479">Metal-binding</keyword>
<dbReference type="PROSITE" id="PS50088">
    <property type="entry name" value="ANK_REPEAT"/>
    <property type="match status" value="4"/>
</dbReference>
<evidence type="ECO:0000256" key="3">
    <source>
        <dbReference type="ARBA" id="ARBA00022771"/>
    </source>
</evidence>
<dbReference type="Pfam" id="PF12796">
    <property type="entry name" value="Ank_2"/>
    <property type="match status" value="5"/>
</dbReference>
<evidence type="ECO:0000313" key="9">
    <source>
        <dbReference type="Proteomes" id="UP001301769"/>
    </source>
</evidence>